<dbReference type="Gene3D" id="2.60.210.10">
    <property type="entry name" value="Apoptosis, Tumor Necrosis Factor Receptor Associated Protein 2, Chain A"/>
    <property type="match status" value="1"/>
</dbReference>
<dbReference type="Pfam" id="PF00651">
    <property type="entry name" value="BTB"/>
    <property type="match status" value="1"/>
</dbReference>
<feature type="domain" description="BTB" evidence="1">
    <location>
        <begin position="148"/>
        <end position="210"/>
    </location>
</feature>
<dbReference type="InterPro" id="IPR000210">
    <property type="entry name" value="BTB/POZ_dom"/>
</dbReference>
<evidence type="ECO:0000259" key="1">
    <source>
        <dbReference type="PROSITE" id="PS50097"/>
    </source>
</evidence>
<keyword evidence="3" id="KW-1185">Reference proteome</keyword>
<dbReference type="CDD" id="cd00121">
    <property type="entry name" value="MATH"/>
    <property type="match status" value="1"/>
</dbReference>
<dbReference type="PANTHER" id="PTHR22743:SF165">
    <property type="entry name" value="BTB AND MATH DOMAIN CONTAINING-RELATED"/>
    <property type="match status" value="1"/>
</dbReference>
<dbReference type="Pfam" id="PF00917">
    <property type="entry name" value="MATH"/>
    <property type="match status" value="1"/>
</dbReference>
<evidence type="ECO:0000313" key="3">
    <source>
        <dbReference type="Proteomes" id="UP000230233"/>
    </source>
</evidence>
<dbReference type="InterPro" id="IPR011333">
    <property type="entry name" value="SKP1/BTB/POZ_sf"/>
</dbReference>
<dbReference type="PROSITE" id="PS50097">
    <property type="entry name" value="BTB"/>
    <property type="match status" value="1"/>
</dbReference>
<dbReference type="OrthoDB" id="5814172at2759"/>
<dbReference type="AlphaFoldDB" id="A0A2G5VBZ3"/>
<dbReference type="SUPFAM" id="SSF54695">
    <property type="entry name" value="POZ domain"/>
    <property type="match status" value="1"/>
</dbReference>
<dbReference type="SUPFAM" id="SSF49599">
    <property type="entry name" value="TRAF domain-like"/>
    <property type="match status" value="1"/>
</dbReference>
<organism evidence="2 3">
    <name type="scientific">Caenorhabditis nigoni</name>
    <dbReference type="NCBI Taxonomy" id="1611254"/>
    <lineage>
        <taxon>Eukaryota</taxon>
        <taxon>Metazoa</taxon>
        <taxon>Ecdysozoa</taxon>
        <taxon>Nematoda</taxon>
        <taxon>Chromadorea</taxon>
        <taxon>Rhabditida</taxon>
        <taxon>Rhabditina</taxon>
        <taxon>Rhabditomorpha</taxon>
        <taxon>Rhabditoidea</taxon>
        <taxon>Rhabditidae</taxon>
        <taxon>Peloderinae</taxon>
        <taxon>Caenorhabditis</taxon>
    </lineage>
</organism>
<dbReference type="InterPro" id="IPR008974">
    <property type="entry name" value="TRAF-like"/>
</dbReference>
<dbReference type="EMBL" id="PDUG01000002">
    <property type="protein sequence ID" value="PIC49257.1"/>
    <property type="molecule type" value="Genomic_DNA"/>
</dbReference>
<dbReference type="SMART" id="SM00061">
    <property type="entry name" value="MATH"/>
    <property type="match status" value="1"/>
</dbReference>
<sequence length="216" mass="25565">MSVGGKKKLVVKYVFEDFSELEKESYGPVEEHFGVGWSIQVFKGASRCNIYLDCLNWQPIPWEIDTRIRLKILRKNEDPLVKTEYHHKFAKGLEPYKSHYFQWIENCSIERYLIDGNLTIEFEVEIKRIPGMEIPKRKFDNDVAKELSDVVLMAGDQKFYVSKNYLSLHSTYFKSLFSEKFADSEKSIIELKDIDPNDFQKFLEFYMENQQLTTIL</sequence>
<dbReference type="Proteomes" id="UP000230233">
    <property type="component" value="Chromosome II"/>
</dbReference>
<dbReference type="PANTHER" id="PTHR22743">
    <property type="entry name" value="MEPRIN/TRAF-LIKE MATH FAMILY-C.ELEGANS"/>
    <property type="match status" value="1"/>
</dbReference>
<comment type="caution">
    <text evidence="2">The sequence shown here is derived from an EMBL/GenBank/DDBJ whole genome shotgun (WGS) entry which is preliminary data.</text>
</comment>
<reference evidence="3" key="1">
    <citation type="submission" date="2017-10" db="EMBL/GenBank/DDBJ databases">
        <title>Rapid genome shrinkage in a self-fertile nematode reveals novel sperm competition proteins.</title>
        <authorList>
            <person name="Yin D."/>
            <person name="Schwarz E.M."/>
            <person name="Thomas C.G."/>
            <person name="Felde R.L."/>
            <person name="Korf I.F."/>
            <person name="Cutter A.D."/>
            <person name="Schartner C.M."/>
            <person name="Ralston E.J."/>
            <person name="Meyer B.J."/>
            <person name="Haag E.S."/>
        </authorList>
    </citation>
    <scope>NUCLEOTIDE SEQUENCE [LARGE SCALE GENOMIC DNA]</scope>
    <source>
        <strain evidence="3">JU1422</strain>
    </source>
</reference>
<evidence type="ECO:0000313" key="2">
    <source>
        <dbReference type="EMBL" id="PIC49257.1"/>
    </source>
</evidence>
<accession>A0A2G5VBZ3</accession>
<proteinExistence type="predicted"/>
<dbReference type="InterPro" id="IPR002083">
    <property type="entry name" value="MATH/TRAF_dom"/>
</dbReference>
<dbReference type="CDD" id="cd18186">
    <property type="entry name" value="BTB_POZ_ZBTB_KLHL-like"/>
    <property type="match status" value="1"/>
</dbReference>
<dbReference type="InterPro" id="IPR052664">
    <property type="entry name" value="BTB-MATH_domain_protein"/>
</dbReference>
<protein>
    <recommendedName>
        <fullName evidence="1">BTB domain-containing protein</fullName>
    </recommendedName>
</protein>
<dbReference type="Gene3D" id="3.30.710.10">
    <property type="entry name" value="Potassium Channel Kv1.1, Chain A"/>
    <property type="match status" value="1"/>
</dbReference>
<name>A0A2G5VBZ3_9PELO</name>
<gene>
    <name evidence="2" type="primary">Cnig_chr_II.g7921</name>
    <name evidence="2" type="ORF">B9Z55_007921</name>
</gene>